<dbReference type="Proteomes" id="UP000598633">
    <property type="component" value="Unassembled WGS sequence"/>
</dbReference>
<evidence type="ECO:0000313" key="1">
    <source>
        <dbReference type="EMBL" id="MBD3871277.1"/>
    </source>
</evidence>
<name>A0A8J7CF57_9BACT</name>
<protein>
    <submittedName>
        <fullName evidence="1">FAD-binding oxidoreductase</fullName>
    </submittedName>
</protein>
<sequence length="222" mass="24398">GPMLKNVGALLGIELPVFSELHLKIAIEDHLGVVPRDAPFMIWEDPQHLDLSAEEREFIAELPDGQLLIGEMPPGVHTRIEGGGGSRYLLILWPYHLDPVAENFPLPIPDHYAEICMRGLSTMIPGLSEYVDRMPKPWIDGGYYTKTQDNRPLVGPMPIEGAFVHGALSGYGLMASAATSELAAAHITGETLPEYAAAFHPVRFEDEGYVAKIAEWDDSTQL</sequence>
<gene>
    <name evidence="1" type="ORF">IFJ97_07960</name>
</gene>
<organism evidence="1 2">
    <name type="scientific">Candidatus Sulfomarinibacter kjeldsenii</name>
    <dbReference type="NCBI Taxonomy" id="2885994"/>
    <lineage>
        <taxon>Bacteria</taxon>
        <taxon>Pseudomonadati</taxon>
        <taxon>Acidobacteriota</taxon>
        <taxon>Thermoanaerobaculia</taxon>
        <taxon>Thermoanaerobaculales</taxon>
        <taxon>Candidatus Sulfomarinibacteraceae</taxon>
        <taxon>Candidatus Sulfomarinibacter</taxon>
    </lineage>
</organism>
<proteinExistence type="predicted"/>
<evidence type="ECO:0000313" key="2">
    <source>
        <dbReference type="Proteomes" id="UP000598633"/>
    </source>
</evidence>
<dbReference type="Gene3D" id="3.30.9.10">
    <property type="entry name" value="D-Amino Acid Oxidase, subunit A, domain 2"/>
    <property type="match status" value="1"/>
</dbReference>
<feature type="non-terminal residue" evidence="1">
    <location>
        <position position="1"/>
    </location>
</feature>
<comment type="caution">
    <text evidence="1">The sequence shown here is derived from an EMBL/GenBank/DDBJ whole genome shotgun (WGS) entry which is preliminary data.</text>
</comment>
<dbReference type="Gene3D" id="3.50.50.60">
    <property type="entry name" value="FAD/NAD(P)-binding domain"/>
    <property type="match status" value="1"/>
</dbReference>
<dbReference type="EMBL" id="JACXWA010000126">
    <property type="protein sequence ID" value="MBD3871277.1"/>
    <property type="molecule type" value="Genomic_DNA"/>
</dbReference>
<reference evidence="1 2" key="1">
    <citation type="submission" date="2020-08" db="EMBL/GenBank/DDBJ databases">
        <title>Acidobacteriota in marine sediments use diverse sulfur dissimilation pathways.</title>
        <authorList>
            <person name="Wasmund K."/>
        </authorList>
    </citation>
    <scope>NUCLEOTIDE SEQUENCE [LARGE SCALE GENOMIC DNA]</scope>
    <source>
        <strain evidence="1">MAG AM3-A</strain>
    </source>
</reference>
<dbReference type="AlphaFoldDB" id="A0A8J7CF57"/>
<accession>A0A8J7CF57</accession>
<dbReference type="InterPro" id="IPR036188">
    <property type="entry name" value="FAD/NAD-bd_sf"/>
</dbReference>